<feature type="compositionally biased region" description="Basic and acidic residues" evidence="1">
    <location>
        <begin position="277"/>
        <end position="291"/>
    </location>
</feature>
<dbReference type="Proteomes" id="UP001431783">
    <property type="component" value="Unassembled WGS sequence"/>
</dbReference>
<feature type="region of interest" description="Disordered" evidence="1">
    <location>
        <begin position="3551"/>
        <end position="3570"/>
    </location>
</feature>
<feature type="region of interest" description="Disordered" evidence="1">
    <location>
        <begin position="3353"/>
        <end position="3397"/>
    </location>
</feature>
<feature type="region of interest" description="Disordered" evidence="1">
    <location>
        <begin position="1835"/>
        <end position="1857"/>
    </location>
</feature>
<evidence type="ECO:0000313" key="2">
    <source>
        <dbReference type="EMBL" id="KAK9877341.1"/>
    </source>
</evidence>
<feature type="region of interest" description="Disordered" evidence="1">
    <location>
        <begin position="133"/>
        <end position="152"/>
    </location>
</feature>
<feature type="region of interest" description="Disordered" evidence="1">
    <location>
        <begin position="1129"/>
        <end position="1169"/>
    </location>
</feature>
<feature type="region of interest" description="Disordered" evidence="1">
    <location>
        <begin position="678"/>
        <end position="699"/>
    </location>
</feature>
<feature type="compositionally biased region" description="Basic and acidic residues" evidence="1">
    <location>
        <begin position="1966"/>
        <end position="1990"/>
    </location>
</feature>
<feature type="region of interest" description="Disordered" evidence="1">
    <location>
        <begin position="77"/>
        <end position="106"/>
    </location>
</feature>
<feature type="region of interest" description="Disordered" evidence="1">
    <location>
        <begin position="2852"/>
        <end position="2895"/>
    </location>
</feature>
<feature type="compositionally biased region" description="Polar residues" evidence="1">
    <location>
        <begin position="3769"/>
        <end position="3783"/>
    </location>
</feature>
<feature type="compositionally biased region" description="Polar residues" evidence="1">
    <location>
        <begin position="3466"/>
        <end position="3475"/>
    </location>
</feature>
<evidence type="ECO:0000313" key="3">
    <source>
        <dbReference type="Proteomes" id="UP001431783"/>
    </source>
</evidence>
<feature type="compositionally biased region" description="Basic and acidic residues" evidence="1">
    <location>
        <begin position="3381"/>
        <end position="3397"/>
    </location>
</feature>
<feature type="region of interest" description="Disordered" evidence="1">
    <location>
        <begin position="2935"/>
        <end position="2971"/>
    </location>
</feature>
<dbReference type="EMBL" id="JARQZJ010000041">
    <property type="protein sequence ID" value="KAK9877341.1"/>
    <property type="molecule type" value="Genomic_DNA"/>
</dbReference>
<feature type="compositionally biased region" description="Basic and acidic residues" evidence="1">
    <location>
        <begin position="3356"/>
        <end position="3367"/>
    </location>
</feature>
<name>A0AAW1U9G9_9CUCU</name>
<organism evidence="2 3">
    <name type="scientific">Henosepilachna vigintioctopunctata</name>
    <dbReference type="NCBI Taxonomy" id="420089"/>
    <lineage>
        <taxon>Eukaryota</taxon>
        <taxon>Metazoa</taxon>
        <taxon>Ecdysozoa</taxon>
        <taxon>Arthropoda</taxon>
        <taxon>Hexapoda</taxon>
        <taxon>Insecta</taxon>
        <taxon>Pterygota</taxon>
        <taxon>Neoptera</taxon>
        <taxon>Endopterygota</taxon>
        <taxon>Coleoptera</taxon>
        <taxon>Polyphaga</taxon>
        <taxon>Cucujiformia</taxon>
        <taxon>Coccinelloidea</taxon>
        <taxon>Coccinellidae</taxon>
        <taxon>Epilachninae</taxon>
        <taxon>Epilachnini</taxon>
        <taxon>Henosepilachna</taxon>
    </lineage>
</organism>
<evidence type="ECO:0000256" key="1">
    <source>
        <dbReference type="SAM" id="MobiDB-lite"/>
    </source>
</evidence>
<keyword evidence="3" id="KW-1185">Reference proteome</keyword>
<feature type="compositionally biased region" description="Low complexity" evidence="1">
    <location>
        <begin position="1610"/>
        <end position="1632"/>
    </location>
</feature>
<feature type="region of interest" description="Disordered" evidence="1">
    <location>
        <begin position="4010"/>
        <end position="4070"/>
    </location>
</feature>
<reference evidence="2 3" key="1">
    <citation type="submission" date="2023-03" db="EMBL/GenBank/DDBJ databases">
        <title>Genome insight into feeding habits of ladybird beetles.</title>
        <authorList>
            <person name="Li H.-S."/>
            <person name="Huang Y.-H."/>
            <person name="Pang H."/>
        </authorList>
    </citation>
    <scope>NUCLEOTIDE SEQUENCE [LARGE SCALE GENOMIC DNA]</scope>
    <source>
        <strain evidence="2">SYSU_2023b</strain>
        <tissue evidence="2">Whole body</tissue>
    </source>
</reference>
<feature type="compositionally biased region" description="Polar residues" evidence="1">
    <location>
        <begin position="3139"/>
        <end position="3149"/>
    </location>
</feature>
<protein>
    <submittedName>
        <fullName evidence="2">Uncharacterized protein</fullName>
    </submittedName>
</protein>
<feature type="region of interest" description="Disordered" evidence="1">
    <location>
        <begin position="3278"/>
        <end position="3319"/>
    </location>
</feature>
<feature type="region of interest" description="Disordered" evidence="1">
    <location>
        <begin position="3120"/>
        <end position="3149"/>
    </location>
</feature>
<accession>A0AAW1U9G9</accession>
<feature type="compositionally biased region" description="Polar residues" evidence="1">
    <location>
        <begin position="2884"/>
        <end position="2895"/>
    </location>
</feature>
<sequence>MFINEHPNYISKSKNKKDSLLYKIKQLFKFGKTEKSKESSYYFRQLTDEFLRNERYYYDREENASILTKRRPTDLHVDAENKKESSQIIQKTPDSKSRKLSPFDTNKSNKFKISPSVLHQRSRSEDLLTLKSKTKNLDNTKKTSPTGHKSLSDRIKRMVGIGKRTKSRENILHLTDPVQYFLNHERFYYDGEPNLKLYNRSVSLMNQSGKISTLRRKTDNSLSTETTPHQDENDGISAKPPTGRRRQERRSEEGKSKRRSRTLSPAQKLVSKFKSIMQREDKNKEEKENSEFLKNETEKFLENQKNFVDVNPPSKHMFVQNQKNSSNNLEHNSTKQQTETLSASTHISSDSPKTDPAVNSYHQTVNNKINAHEFNPTPMKPASSSKNEEINFYNTKFLKYQTEMFLHNMKKYNDFDKAVNDVNKTLIFINNKTLSKPQDISTVNESGEAVHKLVENMQHSNSMNDKIHEKCTLNKNFYNQLSEQNLTVPSTSQISNEYPENCKDLSKQKSFSETVKCRTFKKEEVIMRSVISEKIQTKSITISNSKEVYFHDQQNIVSPEKNDTETEKALKNVSKEKHIENRIITSVEKMDHSSIQASNSNKHDGTKDNILPAASIAPPNQSTEATTSRRENIPKKLGSISETNSKKNLIMTNPLIDIEKGVVHSDKERYQSILPASNANRPKIEKKKSKESSAHKKTSLIIDQDMSTQTRENDRLIRKQTAEFLNQLKKYSNELEGSKKSSIIWLSEKKIIPQKFVDINQENHNSNSTQEINSENNDHDYLTYIFNKKQTDVFLKDHKNYHDKQRMEDNKFIQKSTKPQNKLFISTDIPEKHKLKTKIKKLLSPTTSKKIQYCSDERPYPLLMNQTTEFLNRNQYLIHKDEVNFHNSDISFGVPDEKGGPCVKSEHSMLKNEANQKLKNSKTKTRGNTISKMKSFLTSSPKPSQIEEDHKLIKQQTIDFLEDSKKYNNKEYESSSKYKILWISENEIISRKVGEVLGKNISSNKINEYCSNKNDTKEEGLMYIKNQTDIFLKDHKDYHNKQRIEDNKFHQIVRKQENKLLLSTSHNKENAIVRGFKNLISPTSSKKSQRSNEQKTHQQLIDETSEFLNRNQYLIHKEEINLMNLHHSENPTEKKESRALKVTTNQLNKPKDDDQTISKHTKRQKKSTLSKIKSLIAGNPKQLPDKKEFISTIKQTTEFLEDMKNNTHREYEVSSKYKINWLSDNGILPQKIVKSTEQNIPKKIEKNYKNVDKAHDRESFALINALIKEQNNTFLKEHKDYHDGQRNEENKFYQKVGKPEEKLWLSYKNEKRNVVVRKIEKLISPLFSKKLRHHSDINSFSVLREQTAKFLDKNQYFIHKQEIKFEPTHISESVEKETHQSKVTAKQGTQTEGELEQISPHKTENQKKNTFSESLTDSSLKKLPGEKIHILIKNQTIEFLEDLKRNTNEDYEVSSESKIIWLNENINLPQKIDNIPEKSLSTKIKKIYRNVEKSHSNKAFKIIKDQNDTFLKNHKDYHDMQRSEDNKFYQKIEKPVHKLWLASNNDKKNFSSKDQTTEFPKKNPFPLHKDEMNFITANDPAVESVQGKTDVLGKSAYQPVMQTNQLNQTSPSYNGKSNNGSSSRISSISASADQHPDKNYCRFIKQQTIDFLEDSRNYNNKELEALLKSKIVWLCKSEIIPKRPDGKLDKEISTKIIEGCKNAENLSNKKTLLFIKEHSDSFFKDHKDYHNRQRIEDNNFYNKTGKTEEELWLSTRIPEKSSITKNIKGLASPNSSKKTQHLSNEKMYLSLKNQTAEFLMKNRYLIHEEELNLNMLNSLPYKAEERDINLSKVTESPLSVPKDISKNRNSSNYKEKETNKAFSSIKPLLNVKPKSPFTEKHDNLTKPKVSEFLEDVRVCNDKAFDHSSGHKILWLSEKEAKQQIDDILVKSDTFKEDLGQKANLHNLRETDLYLKQQSASFLNNDKNYHDKERSEPNALDGRECKTEEKNNSPSHTPNPKSLKSKMRKLLSPPNSKESLVIYNDENYQYLLNQTENFLIKHQYLIHREEVNFKKKLAYADSAEKNPIKTKKVRKNTLSKIKSAISGATKQRSQSNYKMISAQTAEFLENLKRYNDIQYETSSKMKVPSVNAQNTITQNQNEVPLKNISEHKNSGTPSHKSDVFSKSEITFDNKCDLTSRKAITKIEEKKLERISLEDTVETDNSEYKSYLILKQKTDTFLNDLKSYHDNQRIEDNNFFQKIGKPEKKFWLSSTNPSKNRIANKIKKLLSPTLSKKPQQSNKENSYLLVKNKTAEFLEKNQYLIHEEELNQKNIHNISDETCEQQTRPVMNITTNQPPFSENARDQIPENTIRKVNNNPFSKIKSYITGSQKQPQKEQDHKIIMQQTSKFLEDLKIYTNEESDMTSNRTVRWLSEKKIVPSTVAEIDQENNSKILIPRKRSEGLEQKVLTKFVKECKSTPETSDDTETYEYIKKRTDSFLKKHKDYHNNQRIEDNKFYQKSGKSENEFWLFSNHPKKNTINHKIQQLISPAVSKSLKHSTDSKAYLVLRDKTDEFLKKNQYLIHEEEINPKFYSIDESVKKETDISTVTVNEQSVSKNTVASNKQKKGTFSKIKSLITGKRNPSLKEEDNRLLRKKTAEFLEHLKEYNRKEYDVTSMKKIVWLCDQEIIPQKIEEAKLSAEVIEENRSDENNTNYQKHNILTKKQNDTFLEDHKDYHNKQRIEDNKFIQKFCEAEEKSGLSVNIPKKNIIGRKIKKFLSPNVSKKSNQTINEKTNQILRDETEKFLNGNQYLIYKEEVHPKTVINKASLELEYVVNRQESSSLSTVPRNDCRIEMENATKSSETNNKNIIGKQEEDSINSNKPNNSQNEANCLSDNDITSKNRNEPLQQPPQNVINRNEVQVLKALNDNFLRDHIEYNNKQWNDYKLPQKVRTLDQKLSMSSNTEKKDKSMSEESTTLEDLDGSPSNTNASGKKIISKLYSEKLQPKESNVTNNDITVNNPSNELYEHIKENDDVNKKSVLLFSNDQKQPPTIKKKVTFSDYQESNEDEKCLHNETDEFEMIKQKTQLFLKKNQDYHNVQWGDYRRFHRKNLETEEKNSPSQTSESLPVSLEAKYIESCEEELDENKVKPKPTPRKSRTSQKLTSKQNNSHEVYLLMRKNVLLFLQDHQSYHNKERQEFINFATDQKKHLENTTKTSCPKESKSKSKLISKLKSLVEGSAEIFSSDNRKKDNDLRKQTAEFLISQKCFWDLQRTAEITFAGKQDPTKYNRETEIKPDCSETVSENTFHQKKKNKKQITPEKLPLIMADNSIPQSSHDDQKKEYEFLRRKNELFLKDHQTYHNSQLEDFLSFSVSRKQNHDESPTKDKNIQNTIPQNSSNNRKSPEMDNSIKNKIEPPVKNEQNIDAEQIHNICEIFLNNQRYYINSANEGWRRYVMYKPEAAILKKTISKSKSSNSKKHSSSKTFPKLNNQQYSETEGQRIDYEVNLHKTKLFLENHKHYHDNLQNEFANYVPKNIYRNDISEPQPRDKKDGVLDKIKSIFPSSHNKMSYNVQKQKLTSHNQKEKTETENEPVITKFKESLHMIDSRFHGEDVSNTILKEQTDLFLKDHQHYHNRQHADSIKYFDNKSNEVQLLEEENDKNKRTKKSMMSKMKSLLGSDSSKKSKNKKIQDEDFFKTPTKLFLEDQIQYSHIEKSAEQIFNESKPKHEVRNFESTTIDSSRSVLILKNNEERPTIENNGQHAKPESNDHRKDEEYPVNKASLGGNKKESNISSTGNEKTHINETSVTDKNTINLSNLTLYDNEILDETATPLLSSAISNVSENERKNYAREKLQTHEFLLNEKQFASTGRNHNLIYSSEPLQSANIKSISYGIMHKGMSKLEDENIEISEKKTIFSSRNDVGSISSCNLEDTNSRVVSNVKESFIQPADKNENYTMKEKSNMDSSLVERVERPMSPTKTIFKELRTRDNSPDNRVYILSEGYTITREANEGGKVISTKNLQTQQYEPIHNASQENTNSIKHPVIPHMENPDAEKILGPSRSTGQDSTSDSNEYLPSQRISQGELAVRQHSK</sequence>
<feature type="non-terminal residue" evidence="2">
    <location>
        <position position="4070"/>
    </location>
</feature>
<feature type="compositionally biased region" description="Polar residues" evidence="1">
    <location>
        <begin position="2857"/>
        <end position="2876"/>
    </location>
</feature>
<feature type="compositionally biased region" description="Polar residues" evidence="1">
    <location>
        <begin position="4038"/>
        <end position="4059"/>
    </location>
</feature>
<feature type="region of interest" description="Disordered" evidence="1">
    <location>
        <begin position="3728"/>
        <end position="3783"/>
    </location>
</feature>
<feature type="region of interest" description="Disordered" evidence="1">
    <location>
        <begin position="586"/>
        <end position="633"/>
    </location>
</feature>
<feature type="compositionally biased region" description="Polar residues" evidence="1">
    <location>
        <begin position="3368"/>
        <end position="3380"/>
    </location>
</feature>
<feature type="compositionally biased region" description="Basic residues" evidence="1">
    <location>
        <begin position="1159"/>
        <end position="1168"/>
    </location>
</feature>
<feature type="region of interest" description="Disordered" evidence="1">
    <location>
        <begin position="3635"/>
        <end position="3669"/>
    </location>
</feature>
<proteinExistence type="predicted"/>
<feature type="region of interest" description="Disordered" evidence="1">
    <location>
        <begin position="209"/>
        <end position="291"/>
    </location>
</feature>
<feature type="compositionally biased region" description="Basic residues" evidence="1">
    <location>
        <begin position="3128"/>
        <end position="3138"/>
    </location>
</feature>
<feature type="compositionally biased region" description="Polar residues" evidence="1">
    <location>
        <begin position="322"/>
        <end position="351"/>
    </location>
</feature>
<feature type="region of interest" description="Disordered" evidence="1">
    <location>
        <begin position="1372"/>
        <end position="1416"/>
    </location>
</feature>
<feature type="region of interest" description="Disordered" evidence="1">
    <location>
        <begin position="1076"/>
        <end position="1099"/>
    </location>
</feature>
<feature type="region of interest" description="Disordered" evidence="1">
    <location>
        <begin position="1963"/>
        <end position="2009"/>
    </location>
</feature>
<feature type="compositionally biased region" description="Low complexity" evidence="1">
    <location>
        <begin position="3648"/>
        <end position="3658"/>
    </location>
</feature>
<feature type="compositionally biased region" description="Polar residues" evidence="1">
    <location>
        <begin position="1381"/>
        <end position="1392"/>
    </location>
</feature>
<gene>
    <name evidence="2" type="ORF">WA026_017735</name>
</gene>
<comment type="caution">
    <text evidence="2">The sequence shown here is derived from an EMBL/GenBank/DDBJ whole genome shotgun (WGS) entry which is preliminary data.</text>
</comment>
<feature type="region of interest" description="Disordered" evidence="1">
    <location>
        <begin position="1603"/>
        <end position="1634"/>
    </location>
</feature>
<feature type="region of interest" description="Disordered" evidence="1">
    <location>
        <begin position="3447"/>
        <end position="3476"/>
    </location>
</feature>
<feature type="region of interest" description="Disordered" evidence="1">
    <location>
        <begin position="322"/>
        <end position="360"/>
    </location>
</feature>
<feature type="compositionally biased region" description="Basic and acidic residues" evidence="1">
    <location>
        <begin position="1129"/>
        <end position="1139"/>
    </location>
</feature>
<feature type="compositionally biased region" description="Basic and acidic residues" evidence="1">
    <location>
        <begin position="3741"/>
        <end position="3755"/>
    </location>
</feature>